<feature type="region of interest" description="Disordered" evidence="1">
    <location>
        <begin position="160"/>
        <end position="182"/>
    </location>
</feature>
<name>A0A317VQ13_9EURO</name>
<dbReference type="AlphaFoldDB" id="A0A317VQ13"/>
<protein>
    <submittedName>
        <fullName evidence="2">Uncharacterized protein</fullName>
    </submittedName>
</protein>
<gene>
    <name evidence="2" type="ORF">BO94DRAFT_577741</name>
</gene>
<organism evidence="2 3">
    <name type="scientific">Aspergillus sclerotioniger CBS 115572</name>
    <dbReference type="NCBI Taxonomy" id="1450535"/>
    <lineage>
        <taxon>Eukaryota</taxon>
        <taxon>Fungi</taxon>
        <taxon>Dikarya</taxon>
        <taxon>Ascomycota</taxon>
        <taxon>Pezizomycotina</taxon>
        <taxon>Eurotiomycetes</taxon>
        <taxon>Eurotiomycetidae</taxon>
        <taxon>Eurotiales</taxon>
        <taxon>Aspergillaceae</taxon>
        <taxon>Aspergillus</taxon>
        <taxon>Aspergillus subgen. Circumdati</taxon>
    </lineage>
</organism>
<evidence type="ECO:0000313" key="3">
    <source>
        <dbReference type="Proteomes" id="UP000246702"/>
    </source>
</evidence>
<sequence>MKNIIANEIFRHSSQLSARCQAEPWPSNLGGWPEDSRMTVDKADSAICCPIDSPEPEPEPDRCKPQSIAKGPRYGIQQTDWNPSRAGHSEPKFPPDPPLLWMKIMCLPANAGRLQSQLGTLTESGKHGGKSRRDSDIRNSQEKVVWQWLCFLSVKKPQACSRSDLSNGLGEGNTRTEREGAY</sequence>
<dbReference type="RefSeq" id="XP_025464259.1">
    <property type="nucleotide sequence ID" value="XM_025615187.1"/>
</dbReference>
<comment type="caution">
    <text evidence="2">The sequence shown here is derived from an EMBL/GenBank/DDBJ whole genome shotgun (WGS) entry which is preliminary data.</text>
</comment>
<evidence type="ECO:0000256" key="1">
    <source>
        <dbReference type="SAM" id="MobiDB-lite"/>
    </source>
</evidence>
<keyword evidence="3" id="KW-1185">Reference proteome</keyword>
<dbReference type="EMBL" id="MSFK01000027">
    <property type="protein sequence ID" value="PWY76446.1"/>
    <property type="molecule type" value="Genomic_DNA"/>
</dbReference>
<dbReference type="GeneID" id="37117330"/>
<dbReference type="Proteomes" id="UP000246702">
    <property type="component" value="Unassembled WGS sequence"/>
</dbReference>
<feature type="region of interest" description="Disordered" evidence="1">
    <location>
        <begin position="50"/>
        <end position="70"/>
    </location>
</feature>
<evidence type="ECO:0000313" key="2">
    <source>
        <dbReference type="EMBL" id="PWY76446.1"/>
    </source>
</evidence>
<reference evidence="2 3" key="1">
    <citation type="submission" date="2016-12" db="EMBL/GenBank/DDBJ databases">
        <title>The genomes of Aspergillus section Nigri reveals drivers in fungal speciation.</title>
        <authorList>
            <consortium name="DOE Joint Genome Institute"/>
            <person name="Vesth T.C."/>
            <person name="Nybo J."/>
            <person name="Theobald S."/>
            <person name="Brandl J."/>
            <person name="Frisvad J.C."/>
            <person name="Nielsen K.F."/>
            <person name="Lyhne E.K."/>
            <person name="Kogle M.E."/>
            <person name="Kuo A."/>
            <person name="Riley R."/>
            <person name="Clum A."/>
            <person name="Nolan M."/>
            <person name="Lipzen A."/>
            <person name="Salamov A."/>
            <person name="Henrissat B."/>
            <person name="Wiebenga A."/>
            <person name="De Vries R.P."/>
            <person name="Grigoriev I.V."/>
            <person name="Mortensen U.H."/>
            <person name="Andersen M.R."/>
            <person name="Baker S.E."/>
        </authorList>
    </citation>
    <scope>NUCLEOTIDE SEQUENCE [LARGE SCALE GENOMIC DNA]</scope>
    <source>
        <strain evidence="2 3">CBS 115572</strain>
    </source>
</reference>
<accession>A0A317VQ13</accession>
<proteinExistence type="predicted"/>